<dbReference type="InterPro" id="IPR036249">
    <property type="entry name" value="Thioredoxin-like_sf"/>
</dbReference>
<evidence type="ECO:0000313" key="1">
    <source>
        <dbReference type="EMBL" id="PSR55590.1"/>
    </source>
</evidence>
<evidence type="ECO:0000313" key="2">
    <source>
        <dbReference type="Proteomes" id="UP000240357"/>
    </source>
</evidence>
<reference evidence="1 2" key="1">
    <citation type="submission" date="2018-03" db="EMBL/GenBank/DDBJ databases">
        <title>Adhaeribacter sp. HMF7605 Genome sequencing and assembly.</title>
        <authorList>
            <person name="Kang H."/>
            <person name="Kang J."/>
            <person name="Cha I."/>
            <person name="Kim H."/>
            <person name="Joh K."/>
        </authorList>
    </citation>
    <scope>NUCLEOTIDE SEQUENCE [LARGE SCALE GENOMIC DNA]</scope>
    <source>
        <strain evidence="1 2">HMF7605</strain>
    </source>
</reference>
<dbReference type="AlphaFoldDB" id="A0A2T2YJB6"/>
<gene>
    <name evidence="1" type="ORF">AHMF7605_19800</name>
</gene>
<keyword evidence="2" id="KW-1185">Reference proteome</keyword>
<name>A0A2T2YJB6_9BACT</name>
<dbReference type="Gene3D" id="3.40.30.10">
    <property type="entry name" value="Glutaredoxin"/>
    <property type="match status" value="1"/>
</dbReference>
<proteinExistence type="predicted"/>
<dbReference type="SUPFAM" id="SSF52833">
    <property type="entry name" value="Thioredoxin-like"/>
    <property type="match status" value="1"/>
</dbReference>
<protein>
    <submittedName>
        <fullName evidence="1">Thioredoxin family protein</fullName>
    </submittedName>
</protein>
<dbReference type="OrthoDB" id="6120799at2"/>
<organism evidence="1 2">
    <name type="scientific">Adhaeribacter arboris</name>
    <dbReference type="NCBI Taxonomy" id="2072846"/>
    <lineage>
        <taxon>Bacteria</taxon>
        <taxon>Pseudomonadati</taxon>
        <taxon>Bacteroidota</taxon>
        <taxon>Cytophagia</taxon>
        <taxon>Cytophagales</taxon>
        <taxon>Hymenobacteraceae</taxon>
        <taxon>Adhaeribacter</taxon>
    </lineage>
</organism>
<dbReference type="Proteomes" id="UP000240357">
    <property type="component" value="Unassembled WGS sequence"/>
</dbReference>
<accession>A0A2T2YJB6</accession>
<comment type="caution">
    <text evidence="1">The sequence shown here is derived from an EMBL/GenBank/DDBJ whole genome shotgun (WGS) entry which is preliminary data.</text>
</comment>
<dbReference type="Pfam" id="PF14595">
    <property type="entry name" value="Thioredoxin_9"/>
    <property type="match status" value="1"/>
</dbReference>
<sequence>MQPFDKQALVNLDQSFSYSEYEALIDRLLAENKTTGPDQDPKMVSYTQLNQVRMTRIARTTTLLPEVQQALAELTRSLQWIVLTEAWCGDAAQNVPVLAKITEASAGKIELKLLLRDENPNLMDQYLTNGTRSIPKLICFDANTGEELGTWGPRPDAAQELYRAFKANPTGTKKEFIQNVQLWYAKDKSASMQQEIAQLLCSWQ</sequence>
<dbReference type="EMBL" id="PYFT01000001">
    <property type="protein sequence ID" value="PSR55590.1"/>
    <property type="molecule type" value="Genomic_DNA"/>
</dbReference>
<dbReference type="RefSeq" id="WP_106931770.1">
    <property type="nucleotide sequence ID" value="NZ_PYFT01000001.1"/>
</dbReference>